<accession>A0A6C0FDS5</accession>
<name>A0A6C0FDS5_9ZZZZ</name>
<organism evidence="2">
    <name type="scientific">viral metagenome</name>
    <dbReference type="NCBI Taxonomy" id="1070528"/>
    <lineage>
        <taxon>unclassified sequences</taxon>
        <taxon>metagenomes</taxon>
        <taxon>organismal metagenomes</taxon>
    </lineage>
</organism>
<evidence type="ECO:0000256" key="1">
    <source>
        <dbReference type="SAM" id="Phobius"/>
    </source>
</evidence>
<keyword evidence="1" id="KW-1133">Transmembrane helix</keyword>
<feature type="transmembrane region" description="Helical" evidence="1">
    <location>
        <begin position="163"/>
        <end position="184"/>
    </location>
</feature>
<protein>
    <submittedName>
        <fullName evidence="2">Uncharacterized protein</fullName>
    </submittedName>
</protein>
<feature type="transmembrane region" description="Helical" evidence="1">
    <location>
        <begin position="128"/>
        <end position="151"/>
    </location>
</feature>
<reference evidence="2" key="1">
    <citation type="journal article" date="2020" name="Nature">
        <title>Giant virus diversity and host interactions through global metagenomics.</title>
        <authorList>
            <person name="Schulz F."/>
            <person name="Roux S."/>
            <person name="Paez-Espino D."/>
            <person name="Jungbluth S."/>
            <person name="Walsh D.A."/>
            <person name="Denef V.J."/>
            <person name="McMahon K.D."/>
            <person name="Konstantinidis K.T."/>
            <person name="Eloe-Fadrosh E.A."/>
            <person name="Kyrpides N.C."/>
            <person name="Woyke T."/>
        </authorList>
    </citation>
    <scope>NUCLEOTIDE SEQUENCE</scope>
    <source>
        <strain evidence="2">GVMAG-S-ERX556106-38</strain>
    </source>
</reference>
<feature type="transmembrane region" description="Helical" evidence="1">
    <location>
        <begin position="90"/>
        <end position="108"/>
    </location>
</feature>
<proteinExistence type="predicted"/>
<feature type="transmembrane region" description="Helical" evidence="1">
    <location>
        <begin position="63"/>
        <end position="83"/>
    </location>
</feature>
<sequence>MVNTQYIQRNYLRKPEQHLVKKEPQQEKPTDEEREDAISKFERQRSIINLQSEFPKSENIPKYSLGVVIYVLIFICIIPYIMYKEQVRDEYLLAYVANVDMLATVLGYNGGPGFNIWRYLYNPNNASLFGFFSTTFINYTALLGATLLVALTTHQKNSWYYGWSGAFIFLLLTYLLPGNFIVLFQNRMEEYLENNFNIDESFGLIRYLIIVTVGLIFCVTIILVEALVIAATRPHIIKLLKQIHRKLGYY</sequence>
<evidence type="ECO:0000313" key="2">
    <source>
        <dbReference type="EMBL" id="QHT38773.1"/>
    </source>
</evidence>
<keyword evidence="1" id="KW-0812">Transmembrane</keyword>
<dbReference type="AlphaFoldDB" id="A0A6C0FDS5"/>
<keyword evidence="1" id="KW-0472">Membrane</keyword>
<dbReference type="EMBL" id="MN738834">
    <property type="protein sequence ID" value="QHT38773.1"/>
    <property type="molecule type" value="Genomic_DNA"/>
</dbReference>
<feature type="transmembrane region" description="Helical" evidence="1">
    <location>
        <begin position="204"/>
        <end position="231"/>
    </location>
</feature>